<evidence type="ECO:0000313" key="1">
    <source>
        <dbReference type="EMBL" id="KAE8368901.1"/>
    </source>
</evidence>
<dbReference type="RefSeq" id="XP_031931982.1">
    <property type="nucleotide sequence ID" value="XM_032065397.1"/>
</dbReference>
<evidence type="ECO:0000313" key="2">
    <source>
        <dbReference type="Proteomes" id="UP000326268"/>
    </source>
</evidence>
<organism evidence="1 2">
    <name type="scientific">Aspergillus caelatus</name>
    <dbReference type="NCBI Taxonomy" id="61420"/>
    <lineage>
        <taxon>Eukaryota</taxon>
        <taxon>Fungi</taxon>
        <taxon>Dikarya</taxon>
        <taxon>Ascomycota</taxon>
        <taxon>Pezizomycotina</taxon>
        <taxon>Eurotiomycetes</taxon>
        <taxon>Eurotiomycetidae</taxon>
        <taxon>Eurotiales</taxon>
        <taxon>Aspergillaceae</taxon>
        <taxon>Aspergillus</taxon>
        <taxon>Aspergillus subgen. Circumdati</taxon>
    </lineage>
</organism>
<dbReference type="Proteomes" id="UP000326268">
    <property type="component" value="Unassembled WGS sequence"/>
</dbReference>
<keyword evidence="2" id="KW-1185">Reference proteome</keyword>
<accession>A0A5N7AG94</accession>
<proteinExistence type="predicted"/>
<name>A0A5N7AG94_9EURO</name>
<gene>
    <name evidence="1" type="ORF">BDV27DRAFT_121566</name>
</gene>
<reference evidence="1 2" key="1">
    <citation type="submission" date="2019-04" db="EMBL/GenBank/DDBJ databases">
        <title>Friends and foes A comparative genomics studyof 23 Aspergillus species from section Flavi.</title>
        <authorList>
            <consortium name="DOE Joint Genome Institute"/>
            <person name="Kjaerbolling I."/>
            <person name="Vesth T."/>
            <person name="Frisvad J.C."/>
            <person name="Nybo J.L."/>
            <person name="Theobald S."/>
            <person name="Kildgaard S."/>
            <person name="Isbrandt T."/>
            <person name="Kuo A."/>
            <person name="Sato A."/>
            <person name="Lyhne E.K."/>
            <person name="Kogle M.E."/>
            <person name="Wiebenga A."/>
            <person name="Kun R.S."/>
            <person name="Lubbers R.J."/>
            <person name="Makela M.R."/>
            <person name="Barry K."/>
            <person name="Chovatia M."/>
            <person name="Clum A."/>
            <person name="Daum C."/>
            <person name="Haridas S."/>
            <person name="He G."/>
            <person name="LaButti K."/>
            <person name="Lipzen A."/>
            <person name="Mondo S."/>
            <person name="Riley R."/>
            <person name="Salamov A."/>
            <person name="Simmons B.A."/>
            <person name="Magnuson J.K."/>
            <person name="Henrissat B."/>
            <person name="Mortensen U.H."/>
            <person name="Larsen T.O."/>
            <person name="Devries R.P."/>
            <person name="Grigoriev I.V."/>
            <person name="Machida M."/>
            <person name="Baker S.E."/>
            <person name="Andersen M.R."/>
        </authorList>
    </citation>
    <scope>NUCLEOTIDE SEQUENCE [LARGE SCALE GENOMIC DNA]</scope>
    <source>
        <strain evidence="1 2">CBS 763.97</strain>
    </source>
</reference>
<dbReference type="AlphaFoldDB" id="A0A5N7AG94"/>
<protein>
    <submittedName>
        <fullName evidence="1">Uncharacterized protein</fullName>
    </submittedName>
</protein>
<sequence length="55" mass="6297">MDRGNIGNVDTASVGKAWVSLRSQSFVAVLGHYIAHICFQFFRELDALFRKMDDY</sequence>
<dbReference type="GeneID" id="43649843"/>
<dbReference type="EMBL" id="ML737579">
    <property type="protein sequence ID" value="KAE8368901.1"/>
    <property type="molecule type" value="Genomic_DNA"/>
</dbReference>